<gene>
    <name evidence="2" type="ORF">DW68_025185</name>
</gene>
<dbReference type="EMBL" id="CP013125">
    <property type="protein sequence ID" value="ALN21976.1"/>
    <property type="molecule type" value="Genomic_DNA"/>
</dbReference>
<keyword evidence="3" id="KW-1185">Reference proteome</keyword>
<evidence type="ECO:0000256" key="1">
    <source>
        <dbReference type="SAM" id="SignalP"/>
    </source>
</evidence>
<feature type="chain" id="PRO_5046142218" evidence="1">
    <location>
        <begin position="21"/>
        <end position="80"/>
    </location>
</feature>
<sequence>MKLICLPLLATLILPGIALAEQAKSELEVRGDQLLKADPKSILNLRERIQNISAAKQAPIQGTLSPRFLKKFSTLMKFSM</sequence>
<protein>
    <submittedName>
        <fullName evidence="2">Uncharacterized protein</fullName>
    </submittedName>
</protein>
<organism evidence="2 3">
    <name type="scientific">Ectopseudomonas mendocina S5.2</name>
    <dbReference type="NCBI Taxonomy" id="1225174"/>
    <lineage>
        <taxon>Bacteria</taxon>
        <taxon>Pseudomonadati</taxon>
        <taxon>Pseudomonadota</taxon>
        <taxon>Gammaproteobacteria</taxon>
        <taxon>Pseudomonadales</taxon>
        <taxon>Pseudomonadaceae</taxon>
        <taxon>Ectopseudomonas</taxon>
    </lineage>
</organism>
<dbReference type="GeneID" id="57609174"/>
<keyword evidence="1" id="KW-0732">Signal</keyword>
<evidence type="ECO:0000313" key="3">
    <source>
        <dbReference type="Proteomes" id="UP000028530"/>
    </source>
</evidence>
<proteinExistence type="predicted"/>
<evidence type="ECO:0000313" key="2">
    <source>
        <dbReference type="EMBL" id="ALN21976.1"/>
    </source>
</evidence>
<name>A0ABN4J1V0_ECTME</name>
<feature type="signal peptide" evidence="1">
    <location>
        <begin position="1"/>
        <end position="20"/>
    </location>
</feature>
<dbReference type="RefSeq" id="WP_061363601.1">
    <property type="nucleotide sequence ID" value="NZ_CP013125.1"/>
</dbReference>
<keyword evidence="2" id="KW-0614">Plasmid</keyword>
<geneLocation type="plasmid" evidence="3"/>
<accession>A0ABN4J1V0</accession>
<dbReference type="Proteomes" id="UP000028530">
    <property type="component" value="Plasmid pPME5"/>
</dbReference>
<reference evidence="2 3" key="1">
    <citation type="submission" date="2015-11" db="EMBL/GenBank/DDBJ databases">
        <authorList>
            <person name="Chong T.M."/>
            <person name="Chan K.G."/>
            <person name="Dessaux Y."/>
        </authorList>
    </citation>
    <scope>NUCLEOTIDE SEQUENCE [LARGE SCALE GENOMIC DNA]</scope>
    <source>
        <strain evidence="2 3">S5.2</strain>
        <plasmid evidence="3">Plasmid</plasmid>
    </source>
</reference>